<keyword evidence="7" id="KW-0325">Glycoprotein</keyword>
<dbReference type="PANTHER" id="PTHR33562:SF23">
    <property type="entry name" value="PROTEIN QUIVER"/>
    <property type="match status" value="1"/>
</dbReference>
<evidence type="ECO:0000256" key="5">
    <source>
        <dbReference type="ARBA" id="ARBA00022989"/>
    </source>
</evidence>
<reference evidence="10" key="1">
    <citation type="submission" date="2021-04" db="EMBL/GenBank/DDBJ databases">
        <authorList>
            <person name="Tunstrom K."/>
        </authorList>
    </citation>
    <scope>NUCLEOTIDE SEQUENCE</scope>
</reference>
<keyword evidence="6 9" id="KW-0472">Membrane</keyword>
<evidence type="ECO:0000256" key="4">
    <source>
        <dbReference type="ARBA" id="ARBA00022729"/>
    </source>
</evidence>
<protein>
    <submittedName>
        <fullName evidence="10">(apollo) hypothetical protein</fullName>
    </submittedName>
</protein>
<evidence type="ECO:0000256" key="1">
    <source>
        <dbReference type="ARBA" id="ARBA00004589"/>
    </source>
</evidence>
<evidence type="ECO:0000256" key="7">
    <source>
        <dbReference type="ARBA" id="ARBA00023180"/>
    </source>
</evidence>
<comment type="subcellular location">
    <subcellularLocation>
        <location evidence="1">Membrane</location>
        <topology evidence="1">Lipid-anchor</topology>
        <topology evidence="1">GPI-anchor</topology>
    </subcellularLocation>
</comment>
<dbReference type="OrthoDB" id="6420171at2759"/>
<keyword evidence="4" id="KW-0732">Signal</keyword>
<name>A0A8S3Y4M9_PARAO</name>
<evidence type="ECO:0000256" key="8">
    <source>
        <dbReference type="ARBA" id="ARBA00023288"/>
    </source>
</evidence>
<dbReference type="CDD" id="cd00117">
    <property type="entry name" value="TFP"/>
    <property type="match status" value="1"/>
</dbReference>
<proteinExistence type="predicted"/>
<dbReference type="InterPro" id="IPR031424">
    <property type="entry name" value="QVR-like"/>
</dbReference>
<accession>A0A8S3Y4M9</accession>
<evidence type="ECO:0000256" key="3">
    <source>
        <dbReference type="ARBA" id="ARBA00022692"/>
    </source>
</evidence>
<dbReference type="GO" id="GO:0032222">
    <property type="term" value="P:regulation of synaptic transmission, cholinergic"/>
    <property type="evidence" value="ECO:0007669"/>
    <property type="project" value="InterPro"/>
</dbReference>
<keyword evidence="3 9" id="KW-0812">Transmembrane</keyword>
<feature type="transmembrane region" description="Helical" evidence="9">
    <location>
        <begin position="138"/>
        <end position="155"/>
    </location>
</feature>
<dbReference type="Proteomes" id="UP000691718">
    <property type="component" value="Unassembled WGS sequence"/>
</dbReference>
<evidence type="ECO:0000256" key="9">
    <source>
        <dbReference type="SAM" id="Phobius"/>
    </source>
</evidence>
<keyword evidence="11" id="KW-1185">Reference proteome</keyword>
<evidence type="ECO:0000313" key="11">
    <source>
        <dbReference type="Proteomes" id="UP000691718"/>
    </source>
</evidence>
<dbReference type="EMBL" id="CAJQZP010001558">
    <property type="protein sequence ID" value="CAG5054331.1"/>
    <property type="molecule type" value="Genomic_DNA"/>
</dbReference>
<organism evidence="10 11">
    <name type="scientific">Parnassius apollo</name>
    <name type="common">Apollo butterfly</name>
    <name type="synonym">Papilio apollo</name>
    <dbReference type="NCBI Taxonomy" id="110799"/>
    <lineage>
        <taxon>Eukaryota</taxon>
        <taxon>Metazoa</taxon>
        <taxon>Ecdysozoa</taxon>
        <taxon>Arthropoda</taxon>
        <taxon>Hexapoda</taxon>
        <taxon>Insecta</taxon>
        <taxon>Pterygota</taxon>
        <taxon>Neoptera</taxon>
        <taxon>Endopterygota</taxon>
        <taxon>Lepidoptera</taxon>
        <taxon>Glossata</taxon>
        <taxon>Ditrysia</taxon>
        <taxon>Papilionoidea</taxon>
        <taxon>Papilionidae</taxon>
        <taxon>Parnassiinae</taxon>
        <taxon>Parnassini</taxon>
        <taxon>Parnassius</taxon>
        <taxon>Parnassius</taxon>
    </lineage>
</organism>
<dbReference type="GO" id="GO:0030431">
    <property type="term" value="P:sleep"/>
    <property type="evidence" value="ECO:0007669"/>
    <property type="project" value="InterPro"/>
</dbReference>
<sequence>MQSVLTSKMALNSKWIYLILLPMYFFSEVWCIRCYYCNSANNTACLDVNLYSEEIRSRIVPIVTCETAIPSPGGYNFFCRKIVQTIFHSNRQSDVRVTRGCGWIRHDYPCYREDNGDHLGTVCQCFDDYCNTSDRVEPASMAGLFFLFAAVLYVWH</sequence>
<dbReference type="GO" id="GO:0098552">
    <property type="term" value="C:side of membrane"/>
    <property type="evidence" value="ECO:0007669"/>
    <property type="project" value="UniProtKB-KW"/>
</dbReference>
<keyword evidence="2" id="KW-0336">GPI-anchor</keyword>
<dbReference type="AlphaFoldDB" id="A0A8S3Y4M9"/>
<evidence type="ECO:0000256" key="2">
    <source>
        <dbReference type="ARBA" id="ARBA00022622"/>
    </source>
</evidence>
<keyword evidence="8" id="KW-0449">Lipoprotein</keyword>
<evidence type="ECO:0000256" key="6">
    <source>
        <dbReference type="ARBA" id="ARBA00023136"/>
    </source>
</evidence>
<comment type="caution">
    <text evidence="10">The sequence shown here is derived from an EMBL/GenBank/DDBJ whole genome shotgun (WGS) entry which is preliminary data.</text>
</comment>
<dbReference type="InterPro" id="IPR050975">
    <property type="entry name" value="Sleep_regulator"/>
</dbReference>
<dbReference type="PANTHER" id="PTHR33562">
    <property type="entry name" value="ATILLA, ISOFORM B-RELATED-RELATED"/>
    <property type="match status" value="1"/>
</dbReference>
<evidence type="ECO:0000313" key="10">
    <source>
        <dbReference type="EMBL" id="CAG5054331.1"/>
    </source>
</evidence>
<gene>
    <name evidence="10" type="ORF">PAPOLLO_LOCUS25931</name>
</gene>
<dbReference type="Pfam" id="PF17064">
    <property type="entry name" value="QVR"/>
    <property type="match status" value="1"/>
</dbReference>
<keyword evidence="5 9" id="KW-1133">Transmembrane helix</keyword>